<dbReference type="EMBL" id="KZ669717">
    <property type="protein sequence ID" value="PPR84729.1"/>
    <property type="molecule type" value="Genomic_DNA"/>
</dbReference>
<dbReference type="GO" id="GO:0004843">
    <property type="term" value="F:cysteine-type deubiquitinase activity"/>
    <property type="evidence" value="ECO:0007669"/>
    <property type="project" value="TreeGrafter"/>
</dbReference>
<gene>
    <name evidence="2" type="ORF">GOBAR_AA35979</name>
</gene>
<dbReference type="AlphaFoldDB" id="A0A2P5W0W8"/>
<protein>
    <recommendedName>
        <fullName evidence="4">OTU domain-containing protein</fullName>
    </recommendedName>
</protein>
<dbReference type="Proteomes" id="UP000239757">
    <property type="component" value="Unassembled WGS sequence"/>
</dbReference>
<organism evidence="2 3">
    <name type="scientific">Gossypium barbadense</name>
    <name type="common">Sea Island cotton</name>
    <name type="synonym">Hibiscus barbadensis</name>
    <dbReference type="NCBI Taxonomy" id="3634"/>
    <lineage>
        <taxon>Eukaryota</taxon>
        <taxon>Viridiplantae</taxon>
        <taxon>Streptophyta</taxon>
        <taxon>Embryophyta</taxon>
        <taxon>Tracheophyta</taxon>
        <taxon>Spermatophyta</taxon>
        <taxon>Magnoliopsida</taxon>
        <taxon>eudicotyledons</taxon>
        <taxon>Gunneridae</taxon>
        <taxon>Pentapetalae</taxon>
        <taxon>rosids</taxon>
        <taxon>malvids</taxon>
        <taxon>Malvales</taxon>
        <taxon>Malvaceae</taxon>
        <taxon>Malvoideae</taxon>
        <taxon>Gossypium</taxon>
    </lineage>
</organism>
<dbReference type="Gene3D" id="3.90.70.80">
    <property type="match status" value="1"/>
</dbReference>
<name>A0A2P5W0W8_GOSBA</name>
<evidence type="ECO:0000313" key="2">
    <source>
        <dbReference type="EMBL" id="PPR84729.1"/>
    </source>
</evidence>
<dbReference type="PANTHER" id="PTHR12419:SF111">
    <property type="entry name" value="OVARIAN TUMOR DOMAIN-CONTAINING DEUBIQUITINATING ENZYME 9"/>
    <property type="match status" value="1"/>
</dbReference>
<reference evidence="2 3" key="1">
    <citation type="submission" date="2015-01" db="EMBL/GenBank/DDBJ databases">
        <title>Genome of allotetraploid Gossypium barbadense reveals genomic plasticity and fiber elongation in cotton evolution.</title>
        <authorList>
            <person name="Chen X."/>
            <person name="Liu X."/>
            <person name="Zhao B."/>
            <person name="Zheng H."/>
            <person name="Hu Y."/>
            <person name="Lu G."/>
            <person name="Yang C."/>
            <person name="Chen J."/>
            <person name="Shan C."/>
            <person name="Zhang L."/>
            <person name="Zhou Y."/>
            <person name="Wang L."/>
            <person name="Guo W."/>
            <person name="Bai Y."/>
            <person name="Ruan J."/>
            <person name="Shangguan X."/>
            <person name="Mao Y."/>
            <person name="Jiang J."/>
            <person name="Zhu Y."/>
            <person name="Lei J."/>
            <person name="Kang H."/>
            <person name="Chen S."/>
            <person name="He X."/>
            <person name="Wang R."/>
            <person name="Wang Y."/>
            <person name="Chen J."/>
            <person name="Wang L."/>
            <person name="Yu S."/>
            <person name="Wang B."/>
            <person name="Wei J."/>
            <person name="Song S."/>
            <person name="Lu X."/>
            <person name="Gao Z."/>
            <person name="Gu W."/>
            <person name="Deng X."/>
            <person name="Ma D."/>
            <person name="Wang S."/>
            <person name="Liang W."/>
            <person name="Fang L."/>
            <person name="Cai C."/>
            <person name="Zhu X."/>
            <person name="Zhou B."/>
            <person name="Zhang Y."/>
            <person name="Chen Z."/>
            <person name="Xu S."/>
            <person name="Zhu R."/>
            <person name="Wang S."/>
            <person name="Zhang T."/>
            <person name="Zhao G."/>
        </authorList>
    </citation>
    <scope>NUCLEOTIDE SEQUENCE [LARGE SCALE GENOMIC DNA]</scope>
    <source>
        <strain evidence="3">cv. Xinhai21</strain>
        <tissue evidence="2">Leaf</tissue>
    </source>
</reference>
<dbReference type="SUPFAM" id="SSF54001">
    <property type="entry name" value="Cysteine proteinases"/>
    <property type="match status" value="1"/>
</dbReference>
<proteinExistence type="inferred from homology"/>
<dbReference type="InterPro" id="IPR050704">
    <property type="entry name" value="Peptidase_C85-like"/>
</dbReference>
<dbReference type="PANTHER" id="PTHR12419">
    <property type="entry name" value="OTU DOMAIN CONTAINING PROTEIN"/>
    <property type="match status" value="1"/>
</dbReference>
<evidence type="ECO:0008006" key="4">
    <source>
        <dbReference type="Google" id="ProtNLM"/>
    </source>
</evidence>
<sequence>MKLLTTEPHLSTLPFSRSPQVCEAASCLPGWLAFLNGEWGDHVTLQAAADLYGVKIFVLTSFKDTCYIEILPHDQKSERSKILMLISFSFSWV</sequence>
<accession>A0A2P5W0W8</accession>
<dbReference type="InterPro" id="IPR038765">
    <property type="entry name" value="Papain-like_cys_pep_sf"/>
</dbReference>
<evidence type="ECO:0000256" key="1">
    <source>
        <dbReference type="ARBA" id="ARBA00010407"/>
    </source>
</evidence>
<dbReference type="GO" id="GO:0016579">
    <property type="term" value="P:protein deubiquitination"/>
    <property type="evidence" value="ECO:0007669"/>
    <property type="project" value="TreeGrafter"/>
</dbReference>
<dbReference type="OrthoDB" id="1738055at2759"/>
<evidence type="ECO:0000313" key="3">
    <source>
        <dbReference type="Proteomes" id="UP000239757"/>
    </source>
</evidence>
<comment type="similarity">
    <text evidence="1">Belongs to the peptidase C85 family.</text>
</comment>